<evidence type="ECO:0000313" key="6">
    <source>
        <dbReference type="EMBL" id="THF60442.1"/>
    </source>
</evidence>
<evidence type="ECO:0000256" key="2">
    <source>
        <dbReference type="ARBA" id="ARBA00023136"/>
    </source>
</evidence>
<accession>A0A4S4ALQ9</accession>
<keyword evidence="1" id="KW-0813">Transport</keyword>
<keyword evidence="7" id="KW-1185">Reference proteome</keyword>
<keyword evidence="2" id="KW-0472">Membrane</keyword>
<dbReference type="OrthoDB" id="8858530at2"/>
<evidence type="ECO:0000256" key="1">
    <source>
        <dbReference type="ARBA" id="ARBA00022448"/>
    </source>
</evidence>
<sequence length="230" mass="24555">MLGGLASVELAYGGPPLAEPVPASSFSEDDTQFDFDIPTQPLEAALDRYAQATGRPTLLPSDLLGGRTSSPVRGRYSAEVGLQMLLQGSGLAAARRRSRLGQTFVLQQAEVAVGRRSGLAALFGEAGYAGLLQARIWQSLCADARTRPADYSVLLRFLPGTDGRLYDVRLLGSSGDAERDAALLGALQRVRIERAPPPAIARQALTMMIRSNDSANGPRCEEQRERTGNG</sequence>
<dbReference type="EMBL" id="SSOD01000010">
    <property type="protein sequence ID" value="THF60442.1"/>
    <property type="molecule type" value="Genomic_DNA"/>
</dbReference>
<dbReference type="GO" id="GO:0019867">
    <property type="term" value="C:outer membrane"/>
    <property type="evidence" value="ECO:0007669"/>
    <property type="project" value="InterPro"/>
</dbReference>
<dbReference type="Gene3D" id="3.55.50.30">
    <property type="match status" value="1"/>
</dbReference>
<name>A0A4S4ALQ9_9RHOO</name>
<evidence type="ECO:0000256" key="3">
    <source>
        <dbReference type="ARBA" id="ARBA00023237"/>
    </source>
</evidence>
<evidence type="ECO:0000256" key="4">
    <source>
        <dbReference type="SAM" id="MobiDB-lite"/>
    </source>
</evidence>
<feature type="domain" description="Secretin/TonB short N-terminal" evidence="5">
    <location>
        <begin position="55"/>
        <end position="109"/>
    </location>
</feature>
<evidence type="ECO:0000313" key="7">
    <source>
        <dbReference type="Proteomes" id="UP000307956"/>
    </source>
</evidence>
<comment type="caution">
    <text evidence="6">The sequence shown here is derived from an EMBL/GenBank/DDBJ whole genome shotgun (WGS) entry which is preliminary data.</text>
</comment>
<organism evidence="6 7">
    <name type="scientific">Pseudothauera rhizosphaerae</name>
    <dbReference type="NCBI Taxonomy" id="2565932"/>
    <lineage>
        <taxon>Bacteria</taxon>
        <taxon>Pseudomonadati</taxon>
        <taxon>Pseudomonadota</taxon>
        <taxon>Betaproteobacteria</taxon>
        <taxon>Rhodocyclales</taxon>
        <taxon>Zoogloeaceae</taxon>
        <taxon>Pseudothauera</taxon>
    </lineage>
</organism>
<dbReference type="InterPro" id="IPR011662">
    <property type="entry name" value="Secretin/TonB_short_N"/>
</dbReference>
<dbReference type="SUPFAM" id="SSF74653">
    <property type="entry name" value="TolA/TonB C-terminal domain"/>
    <property type="match status" value="1"/>
</dbReference>
<feature type="region of interest" description="Disordered" evidence="4">
    <location>
        <begin position="211"/>
        <end position="230"/>
    </location>
</feature>
<feature type="compositionally biased region" description="Basic and acidic residues" evidence="4">
    <location>
        <begin position="219"/>
        <end position="230"/>
    </location>
</feature>
<dbReference type="AlphaFoldDB" id="A0A4S4ALQ9"/>
<dbReference type="SMART" id="SM00965">
    <property type="entry name" value="STN"/>
    <property type="match status" value="1"/>
</dbReference>
<dbReference type="Proteomes" id="UP000307956">
    <property type="component" value="Unassembled WGS sequence"/>
</dbReference>
<dbReference type="Pfam" id="PF13103">
    <property type="entry name" value="TonB_2"/>
    <property type="match status" value="1"/>
</dbReference>
<keyword evidence="3" id="KW-0998">Cell outer membrane</keyword>
<dbReference type="Gene3D" id="3.30.1150.10">
    <property type="match status" value="1"/>
</dbReference>
<reference evidence="6 7" key="1">
    <citation type="submission" date="2019-04" db="EMBL/GenBank/DDBJ databases">
        <title>Azoarcus rhizosphaerae sp. nov. isolated from rhizosphere of Ficus religiosa.</title>
        <authorList>
            <person name="Lin S.-Y."/>
            <person name="Hameed A."/>
            <person name="Hsu Y.-H."/>
            <person name="Young C.-C."/>
        </authorList>
    </citation>
    <scope>NUCLEOTIDE SEQUENCE [LARGE SCALE GENOMIC DNA]</scope>
    <source>
        <strain evidence="6 7">CC-YHH848</strain>
    </source>
</reference>
<gene>
    <name evidence="6" type="ORF">E6O51_13250</name>
</gene>
<protein>
    <recommendedName>
        <fullName evidence="5">Secretin/TonB short N-terminal domain-containing protein</fullName>
    </recommendedName>
</protein>
<proteinExistence type="predicted"/>
<evidence type="ECO:0000259" key="5">
    <source>
        <dbReference type="SMART" id="SM00965"/>
    </source>
</evidence>